<dbReference type="Pfam" id="PF14111">
    <property type="entry name" value="DUF4283"/>
    <property type="match status" value="1"/>
</dbReference>
<evidence type="ECO:0000259" key="1">
    <source>
        <dbReference type="Pfam" id="PF14111"/>
    </source>
</evidence>
<comment type="caution">
    <text evidence="2">The sequence shown here is derived from an EMBL/GenBank/DDBJ whole genome shotgun (WGS) entry which is preliminary data.</text>
</comment>
<dbReference type="Proteomes" id="UP001152523">
    <property type="component" value="Unassembled WGS sequence"/>
</dbReference>
<sequence>MNEQASVAQPPPLPNGNVWPQKSFADVVSNKEAPISYTQSRFKGVPTISFPESDAHKLAEIHKRSLVDYFFRGRPSLSFIRKAFEIIGFKGSFHLGHLEKKHVLIRFDLEEDYLRCWNRQTWSIQGNIMRVTKWSPEFKPNVESPVVLVWIAFEGLPIHLHDKRALFAIAGLIGNPLHIDSATATLARPLGC</sequence>
<evidence type="ECO:0000313" key="2">
    <source>
        <dbReference type="EMBL" id="CAH9130256.1"/>
    </source>
</evidence>
<dbReference type="InterPro" id="IPR040256">
    <property type="entry name" value="At4g02000-like"/>
</dbReference>
<accession>A0AAV0F477</accession>
<evidence type="ECO:0000313" key="3">
    <source>
        <dbReference type="Proteomes" id="UP001152523"/>
    </source>
</evidence>
<dbReference type="AlphaFoldDB" id="A0AAV0F477"/>
<dbReference type="InterPro" id="IPR025558">
    <property type="entry name" value="DUF4283"/>
</dbReference>
<dbReference type="PANTHER" id="PTHR31286">
    <property type="entry name" value="GLYCINE-RICH CELL WALL STRUCTURAL PROTEIN 1.8-LIKE"/>
    <property type="match status" value="1"/>
</dbReference>
<protein>
    <recommendedName>
        <fullName evidence="1">DUF4283 domain-containing protein</fullName>
    </recommendedName>
</protein>
<dbReference type="EMBL" id="CAMAPF010000959">
    <property type="protein sequence ID" value="CAH9130256.1"/>
    <property type="molecule type" value="Genomic_DNA"/>
</dbReference>
<keyword evidence="3" id="KW-1185">Reference proteome</keyword>
<feature type="domain" description="DUF4283" evidence="1">
    <location>
        <begin position="60"/>
        <end position="141"/>
    </location>
</feature>
<reference evidence="2" key="1">
    <citation type="submission" date="2022-07" db="EMBL/GenBank/DDBJ databases">
        <authorList>
            <person name="Macas J."/>
            <person name="Novak P."/>
            <person name="Neumann P."/>
        </authorList>
    </citation>
    <scope>NUCLEOTIDE SEQUENCE</scope>
</reference>
<name>A0AAV0F477_9ASTE</name>
<organism evidence="2 3">
    <name type="scientific">Cuscuta epithymum</name>
    <dbReference type="NCBI Taxonomy" id="186058"/>
    <lineage>
        <taxon>Eukaryota</taxon>
        <taxon>Viridiplantae</taxon>
        <taxon>Streptophyta</taxon>
        <taxon>Embryophyta</taxon>
        <taxon>Tracheophyta</taxon>
        <taxon>Spermatophyta</taxon>
        <taxon>Magnoliopsida</taxon>
        <taxon>eudicotyledons</taxon>
        <taxon>Gunneridae</taxon>
        <taxon>Pentapetalae</taxon>
        <taxon>asterids</taxon>
        <taxon>lamiids</taxon>
        <taxon>Solanales</taxon>
        <taxon>Convolvulaceae</taxon>
        <taxon>Cuscuteae</taxon>
        <taxon>Cuscuta</taxon>
        <taxon>Cuscuta subgen. Cuscuta</taxon>
    </lineage>
</organism>
<gene>
    <name evidence="2" type="ORF">CEPIT_LOCUS30489</name>
</gene>
<dbReference type="PANTHER" id="PTHR31286:SF179">
    <property type="entry name" value="RNASE H TYPE-1 DOMAIN-CONTAINING PROTEIN"/>
    <property type="match status" value="1"/>
</dbReference>
<proteinExistence type="predicted"/>